<dbReference type="NCBIfam" id="TIGR01244">
    <property type="entry name" value="TIGR01244 family sulfur transferase"/>
    <property type="match status" value="1"/>
</dbReference>
<gene>
    <name evidence="2" type="primary">blh</name>
    <name evidence="2" type="ORF">ROLI_017840</name>
</gene>
<reference evidence="2 3" key="1">
    <citation type="submission" date="2015-07" db="EMBL/GenBank/DDBJ databases">
        <authorList>
            <person name="Voget S."/>
            <person name="Dogs M."/>
            <person name="Brinkhoff T.H."/>
            <person name="Daniel R."/>
        </authorList>
    </citation>
    <scope>NUCLEOTIDE SEQUENCE [LARGE SCALE GENOMIC DNA]</scope>
    <source>
        <strain evidence="2 3">B14</strain>
    </source>
</reference>
<reference evidence="3" key="2">
    <citation type="submission" date="2024-01" db="EMBL/GenBank/DDBJ databases">
        <title>Roseobacter fucihabitans sp. nov., isolated from the brown alga Fucus spiralis.</title>
        <authorList>
            <person name="Hahnke S."/>
            <person name="Berger M."/>
            <person name="Schlingloff A."/>
            <person name="Athale I."/>
            <person name="Neumann-Schaal M."/>
            <person name="Adenaya A."/>
            <person name="Poehlein A."/>
            <person name="Daniel R."/>
            <person name="Pertersen J."/>
            <person name="Brinkhoff T."/>
        </authorList>
    </citation>
    <scope>NUCLEOTIDE SEQUENCE [LARGE SCALE GENOMIC DNA]</scope>
    <source>
        <strain evidence="3">B14</strain>
    </source>
</reference>
<proteinExistence type="predicted"/>
<sequence length="143" mass="14996">MDIRQITPDFFTAPQIVAEDMPQIAAYGIKLVLCNRPDSEIPPDLQAAALAQAAAAAGVDYVVQPLTHQNMTPDVIAANFALIDACDGPVLAYCASGTRSTIAWALGATKGMSADAIINAARTGGYDLEHLRPTLLALEASKD</sequence>
<dbReference type="SUPFAM" id="SSF52799">
    <property type="entry name" value="(Phosphotyrosine protein) phosphatases II"/>
    <property type="match status" value="1"/>
</dbReference>
<feature type="domain" description="Beta-lactamase hydrolase-like protein phosphatase-like" evidence="1">
    <location>
        <begin position="2"/>
        <end position="108"/>
    </location>
</feature>
<dbReference type="Proteomes" id="UP001318682">
    <property type="component" value="Chromosome"/>
</dbReference>
<dbReference type="Gene3D" id="3.90.190.10">
    <property type="entry name" value="Protein tyrosine phosphatase superfamily"/>
    <property type="match status" value="1"/>
</dbReference>
<dbReference type="EMBL" id="CP143423">
    <property type="protein sequence ID" value="WVX48703.1"/>
    <property type="molecule type" value="Genomic_DNA"/>
</dbReference>
<keyword evidence="3" id="KW-1185">Reference proteome</keyword>
<dbReference type="InterPro" id="IPR005939">
    <property type="entry name" value="BLH_phosphatase-like"/>
</dbReference>
<dbReference type="InterPro" id="IPR029021">
    <property type="entry name" value="Prot-tyrosine_phosphatase-like"/>
</dbReference>
<evidence type="ECO:0000313" key="2">
    <source>
        <dbReference type="EMBL" id="WVX48703.1"/>
    </source>
</evidence>
<dbReference type="EC" id="3.-.-.-" evidence="2"/>
<evidence type="ECO:0000313" key="3">
    <source>
        <dbReference type="Proteomes" id="UP001318682"/>
    </source>
</evidence>
<organism evidence="2 3">
    <name type="scientific">Roseobacter fucihabitans</name>
    <dbReference type="NCBI Taxonomy" id="1537242"/>
    <lineage>
        <taxon>Bacteria</taxon>
        <taxon>Pseudomonadati</taxon>
        <taxon>Pseudomonadota</taxon>
        <taxon>Alphaproteobacteria</taxon>
        <taxon>Rhodobacterales</taxon>
        <taxon>Roseobacteraceae</taxon>
        <taxon>Roseobacter</taxon>
    </lineage>
</organism>
<evidence type="ECO:0000259" key="1">
    <source>
        <dbReference type="Pfam" id="PF04273"/>
    </source>
</evidence>
<protein>
    <submittedName>
        <fullName evidence="2">Beta-lactamase hydrolase-like protein</fullName>
        <ecNumber evidence="2">3.-.-.-</ecNumber>
    </submittedName>
</protein>
<dbReference type="Pfam" id="PF04273">
    <property type="entry name" value="BLH_phosphatase"/>
    <property type="match status" value="1"/>
</dbReference>
<accession>A0ABZ2BSL3</accession>
<name>A0ABZ2BSL3_9RHOB</name>
<dbReference type="RefSeq" id="WP_187428771.1">
    <property type="nucleotide sequence ID" value="NZ_CP143423.1"/>
</dbReference>